<feature type="domain" description="Tyrosine specific protein phosphatases" evidence="2">
    <location>
        <begin position="155"/>
        <end position="215"/>
    </location>
</feature>
<proteinExistence type="inferred from homology"/>
<dbReference type="InterPro" id="IPR029021">
    <property type="entry name" value="Prot-tyrosine_phosphatase-like"/>
</dbReference>
<protein>
    <submittedName>
        <fullName evidence="3">Protein-tyrosine-phosphatase</fullName>
    </submittedName>
</protein>
<dbReference type="EMBL" id="JQBK01000089">
    <property type="protein sequence ID" value="KRN81042.1"/>
    <property type="molecule type" value="Genomic_DNA"/>
</dbReference>
<dbReference type="PATRIC" id="fig|89059.3.peg.2285"/>
<dbReference type="Pfam" id="PF13350">
    <property type="entry name" value="Y_phosphatase3"/>
    <property type="match status" value="1"/>
</dbReference>
<dbReference type="PANTHER" id="PTHR31126">
    <property type="entry name" value="TYROSINE-PROTEIN PHOSPHATASE"/>
    <property type="match status" value="1"/>
</dbReference>
<evidence type="ECO:0000313" key="3">
    <source>
        <dbReference type="EMBL" id="KRN81042.1"/>
    </source>
</evidence>
<organism evidence="3 4">
    <name type="scientific">Ligilactobacillus acidipiscis</name>
    <dbReference type="NCBI Taxonomy" id="89059"/>
    <lineage>
        <taxon>Bacteria</taxon>
        <taxon>Bacillati</taxon>
        <taxon>Bacillota</taxon>
        <taxon>Bacilli</taxon>
        <taxon>Lactobacillales</taxon>
        <taxon>Lactobacillaceae</taxon>
        <taxon>Ligilactobacillus</taxon>
    </lineage>
</organism>
<accession>A0A0R2JV70</accession>
<dbReference type="InterPro" id="IPR000387">
    <property type="entry name" value="Tyr_Pase_dom"/>
</dbReference>
<evidence type="ECO:0000259" key="2">
    <source>
        <dbReference type="PROSITE" id="PS50056"/>
    </source>
</evidence>
<evidence type="ECO:0000313" key="4">
    <source>
        <dbReference type="Proteomes" id="UP000051491"/>
    </source>
</evidence>
<dbReference type="Proteomes" id="UP000051491">
    <property type="component" value="Unassembled WGS sequence"/>
</dbReference>
<dbReference type="Gene3D" id="3.90.190.10">
    <property type="entry name" value="Protein tyrosine phosphatase superfamily"/>
    <property type="match status" value="1"/>
</dbReference>
<dbReference type="PROSITE" id="PS50056">
    <property type="entry name" value="TYR_PHOSPHATASE_2"/>
    <property type="match status" value="1"/>
</dbReference>
<dbReference type="STRING" id="89059.LAC1533_1780"/>
<dbReference type="InterPro" id="IPR016130">
    <property type="entry name" value="Tyr_Pase_AS"/>
</dbReference>
<dbReference type="AlphaFoldDB" id="A0A0R2JV70"/>
<dbReference type="InterPro" id="IPR026893">
    <property type="entry name" value="Tyr/Ser_Pase_IphP-type"/>
</dbReference>
<dbReference type="PROSITE" id="PS00383">
    <property type="entry name" value="TYR_PHOSPHATASE_1"/>
    <property type="match status" value="1"/>
</dbReference>
<gene>
    <name evidence="3" type="ORF">IV43_GL002165</name>
</gene>
<evidence type="ECO:0000256" key="1">
    <source>
        <dbReference type="ARBA" id="ARBA00009580"/>
    </source>
</evidence>
<comment type="similarity">
    <text evidence="1">Belongs to the protein-tyrosine phosphatase family.</text>
</comment>
<dbReference type="PANTHER" id="PTHR31126:SF1">
    <property type="entry name" value="TYROSINE SPECIFIC PROTEIN PHOSPHATASES DOMAIN-CONTAINING PROTEIN"/>
    <property type="match status" value="1"/>
</dbReference>
<dbReference type="GO" id="GO:0004721">
    <property type="term" value="F:phosphoprotein phosphatase activity"/>
    <property type="evidence" value="ECO:0007669"/>
    <property type="project" value="InterPro"/>
</dbReference>
<sequence length="287" mass="33255">MYFVLIGVLFSRFYRIKGENKAMMPEKLQIENGFNFRELGGYQTTDGRRLKKHKLIRSAALSTLSKRDLTYLDEYGLRYDIDFRSPSERQKQPDRLPAQTTYNFAPVFTVDETKSQTDDREEDNRLLTERNAGFKQMLDAYNDIVLSANAKKAYRKFFDLLLANERDNESVIFHCSAGKDRTGMGAVYVLTVLGVDQETIRADYLISNEFLKKRRGFKPVSDRVPLQAQNATYSENMRALSCVSEKYLDCALGTMQREYGDLGHYLETELGITKQQKKELQQIYLED</sequence>
<dbReference type="SUPFAM" id="SSF52799">
    <property type="entry name" value="(Phosphotyrosine protein) phosphatases II"/>
    <property type="match status" value="1"/>
</dbReference>
<reference evidence="3 4" key="1">
    <citation type="journal article" date="2015" name="Genome Announc.">
        <title>Expanding the biotechnology potential of lactobacilli through comparative genomics of 213 strains and associated genera.</title>
        <authorList>
            <person name="Sun Z."/>
            <person name="Harris H.M."/>
            <person name="McCann A."/>
            <person name="Guo C."/>
            <person name="Argimon S."/>
            <person name="Zhang W."/>
            <person name="Yang X."/>
            <person name="Jeffery I.B."/>
            <person name="Cooney J.C."/>
            <person name="Kagawa T.F."/>
            <person name="Liu W."/>
            <person name="Song Y."/>
            <person name="Salvetti E."/>
            <person name="Wrobel A."/>
            <person name="Rasinkangas P."/>
            <person name="Parkhill J."/>
            <person name="Rea M.C."/>
            <person name="O'Sullivan O."/>
            <person name="Ritari J."/>
            <person name="Douillard F.P."/>
            <person name="Paul Ross R."/>
            <person name="Yang R."/>
            <person name="Briner A.E."/>
            <person name="Felis G.E."/>
            <person name="de Vos W.M."/>
            <person name="Barrangou R."/>
            <person name="Klaenhammer T.R."/>
            <person name="Caufield P.W."/>
            <person name="Cui Y."/>
            <person name="Zhang H."/>
            <person name="O'Toole P.W."/>
        </authorList>
    </citation>
    <scope>NUCLEOTIDE SEQUENCE [LARGE SCALE GENOMIC DNA]</scope>
    <source>
        <strain evidence="3 4">DSM 15353</strain>
    </source>
</reference>
<comment type="caution">
    <text evidence="3">The sequence shown here is derived from an EMBL/GenBank/DDBJ whole genome shotgun (WGS) entry which is preliminary data.</text>
</comment>
<name>A0A0R2JV70_9LACO</name>